<evidence type="ECO:0000313" key="3">
    <source>
        <dbReference type="Proteomes" id="UP001066276"/>
    </source>
</evidence>
<proteinExistence type="predicted"/>
<comment type="caution">
    <text evidence="2">The sequence shown here is derived from an EMBL/GenBank/DDBJ whole genome shotgun (WGS) entry which is preliminary data.</text>
</comment>
<dbReference type="AlphaFoldDB" id="A0AAV7ME81"/>
<protein>
    <submittedName>
        <fullName evidence="2">Uncharacterized protein</fullName>
    </submittedName>
</protein>
<evidence type="ECO:0000313" key="2">
    <source>
        <dbReference type="EMBL" id="KAJ1098480.1"/>
    </source>
</evidence>
<organism evidence="2 3">
    <name type="scientific">Pleurodeles waltl</name>
    <name type="common">Iberian ribbed newt</name>
    <dbReference type="NCBI Taxonomy" id="8319"/>
    <lineage>
        <taxon>Eukaryota</taxon>
        <taxon>Metazoa</taxon>
        <taxon>Chordata</taxon>
        <taxon>Craniata</taxon>
        <taxon>Vertebrata</taxon>
        <taxon>Euteleostomi</taxon>
        <taxon>Amphibia</taxon>
        <taxon>Batrachia</taxon>
        <taxon>Caudata</taxon>
        <taxon>Salamandroidea</taxon>
        <taxon>Salamandridae</taxon>
        <taxon>Pleurodelinae</taxon>
        <taxon>Pleurodeles</taxon>
    </lineage>
</organism>
<feature type="compositionally biased region" description="Basic and acidic residues" evidence="1">
    <location>
        <begin position="45"/>
        <end position="98"/>
    </location>
</feature>
<keyword evidence="3" id="KW-1185">Reference proteome</keyword>
<dbReference type="EMBL" id="JANPWB010000014">
    <property type="protein sequence ID" value="KAJ1098480.1"/>
    <property type="molecule type" value="Genomic_DNA"/>
</dbReference>
<gene>
    <name evidence="2" type="ORF">NDU88_003591</name>
</gene>
<evidence type="ECO:0000256" key="1">
    <source>
        <dbReference type="SAM" id="MobiDB-lite"/>
    </source>
</evidence>
<feature type="region of interest" description="Disordered" evidence="1">
    <location>
        <begin position="1"/>
        <end position="115"/>
    </location>
</feature>
<dbReference type="Proteomes" id="UP001066276">
    <property type="component" value="Chromosome 10"/>
</dbReference>
<name>A0AAV7ME81_PLEWA</name>
<reference evidence="2" key="1">
    <citation type="journal article" date="2022" name="bioRxiv">
        <title>Sequencing and chromosome-scale assembly of the giantPleurodeles waltlgenome.</title>
        <authorList>
            <person name="Brown T."/>
            <person name="Elewa A."/>
            <person name="Iarovenko S."/>
            <person name="Subramanian E."/>
            <person name="Araus A.J."/>
            <person name="Petzold A."/>
            <person name="Susuki M."/>
            <person name="Suzuki K.-i.T."/>
            <person name="Hayashi T."/>
            <person name="Toyoda A."/>
            <person name="Oliveira C."/>
            <person name="Osipova E."/>
            <person name="Leigh N.D."/>
            <person name="Simon A."/>
            <person name="Yun M.H."/>
        </authorList>
    </citation>
    <scope>NUCLEOTIDE SEQUENCE</scope>
    <source>
        <strain evidence="2">20211129_DDA</strain>
        <tissue evidence="2">Liver</tissue>
    </source>
</reference>
<accession>A0AAV7ME81</accession>
<sequence length="115" mass="13503">MNDEDEVGTLEHLTQSPGARMESYSFESLRDFHGMSERMGNVGEEQEKQREEEEQKEMERGEMEERGNRRQEILKERSQKSKEDLNVPSEGDLRREGEETGDQPLRGYRRLQPAT</sequence>